<dbReference type="Proteomes" id="UP000625711">
    <property type="component" value="Unassembled WGS sequence"/>
</dbReference>
<sequence>MLAIILGKQLAMLKVEKKSFITMAEDSNDVKVAREVLNSLLSVERIEKQEIVVDGNDNHSQSSHTFQAATEITIGETTIQYTPVSIAHSLFSTIDGDNHFTSSIDDQQVVIWEGNAIVNPLDTNINIYNAHAIQEVPEELVPEIPKPQIEIKPKMPVNAKTTNTTTTTTTNTTTSNNNNNSNIKKKHPPKKKKKTVGTAALNEPTKLEDSPAQVKERFKRGCECQDESCFRGLNPETVFKHRHNIAELTKGEHDMYLMGVTMACLANPDTTVRHRERRRLRAQYVYQGRRVCLDAFLYLENCTHYQLKRIRKHVMTHGVAPRVHGNHGKKPHNTFSLDIYCHAREFLKQYLEQQTGERDILNTKQPIQLPWDVTRKNLHDSYKQYGQILEPGIKLMGYSTFRHFMKEQFPHVKFCKMEPKNNNQHHNHQQHTQNTQAAQPQIQQAPQQIQTAERARERQAVQHAQKCIINNEVQQVIPLVVAPPDNTNQHHQQTFLVTPVPQIISNTNIVTPQNTSNHNTANTFSYQLTNTGYVINEQGNIVTTMANGQHHTPYFGRMQQL</sequence>
<protein>
    <submittedName>
        <fullName evidence="2">Uncharacterized protein</fullName>
    </submittedName>
</protein>
<name>A0A834MLD4_RHYFE</name>
<feature type="region of interest" description="Disordered" evidence="1">
    <location>
        <begin position="158"/>
        <end position="212"/>
    </location>
</feature>
<gene>
    <name evidence="2" type="ORF">GWI33_001424</name>
</gene>
<evidence type="ECO:0000313" key="3">
    <source>
        <dbReference type="Proteomes" id="UP000625711"/>
    </source>
</evidence>
<evidence type="ECO:0000313" key="2">
    <source>
        <dbReference type="EMBL" id="KAF7287456.1"/>
    </source>
</evidence>
<dbReference type="AlphaFoldDB" id="A0A834MLD4"/>
<feature type="compositionally biased region" description="Low complexity" evidence="1">
    <location>
        <begin position="158"/>
        <end position="182"/>
    </location>
</feature>
<dbReference type="EMBL" id="JAACXV010000013">
    <property type="protein sequence ID" value="KAF7287456.1"/>
    <property type="molecule type" value="Genomic_DNA"/>
</dbReference>
<accession>A0A834MLD4</accession>
<feature type="region of interest" description="Disordered" evidence="1">
    <location>
        <begin position="418"/>
        <end position="457"/>
    </location>
</feature>
<dbReference type="OrthoDB" id="8194213at2759"/>
<reference evidence="2" key="1">
    <citation type="submission" date="2020-08" db="EMBL/GenBank/DDBJ databases">
        <title>Genome sequencing and assembly of the red palm weevil Rhynchophorus ferrugineus.</title>
        <authorList>
            <person name="Dias G.B."/>
            <person name="Bergman C.M."/>
            <person name="Manee M."/>
        </authorList>
    </citation>
    <scope>NUCLEOTIDE SEQUENCE</scope>
    <source>
        <strain evidence="2">AA-2017</strain>
        <tissue evidence="2">Whole larva</tissue>
    </source>
</reference>
<keyword evidence="3" id="KW-1185">Reference proteome</keyword>
<proteinExistence type="predicted"/>
<feature type="compositionally biased region" description="Low complexity" evidence="1">
    <location>
        <begin position="430"/>
        <end position="452"/>
    </location>
</feature>
<comment type="caution">
    <text evidence="2">The sequence shown here is derived from an EMBL/GenBank/DDBJ whole genome shotgun (WGS) entry which is preliminary data.</text>
</comment>
<evidence type="ECO:0000256" key="1">
    <source>
        <dbReference type="SAM" id="MobiDB-lite"/>
    </source>
</evidence>
<organism evidence="2 3">
    <name type="scientific">Rhynchophorus ferrugineus</name>
    <name type="common">Red palm weevil</name>
    <name type="synonym">Curculio ferrugineus</name>
    <dbReference type="NCBI Taxonomy" id="354439"/>
    <lineage>
        <taxon>Eukaryota</taxon>
        <taxon>Metazoa</taxon>
        <taxon>Ecdysozoa</taxon>
        <taxon>Arthropoda</taxon>
        <taxon>Hexapoda</taxon>
        <taxon>Insecta</taxon>
        <taxon>Pterygota</taxon>
        <taxon>Neoptera</taxon>
        <taxon>Endopterygota</taxon>
        <taxon>Coleoptera</taxon>
        <taxon>Polyphaga</taxon>
        <taxon>Cucujiformia</taxon>
        <taxon>Curculionidae</taxon>
        <taxon>Dryophthorinae</taxon>
        <taxon>Rhynchophorus</taxon>
    </lineage>
</organism>
<feature type="compositionally biased region" description="Basic residues" evidence="1">
    <location>
        <begin position="183"/>
        <end position="195"/>
    </location>
</feature>